<dbReference type="Proteomes" id="UP001303046">
    <property type="component" value="Unassembled WGS sequence"/>
</dbReference>
<protein>
    <submittedName>
        <fullName evidence="1">Uncharacterized protein</fullName>
    </submittedName>
</protein>
<dbReference type="EMBL" id="JAVFWL010000005">
    <property type="protein sequence ID" value="KAK6756606.1"/>
    <property type="molecule type" value="Genomic_DNA"/>
</dbReference>
<evidence type="ECO:0000313" key="1">
    <source>
        <dbReference type="EMBL" id="KAK6756606.1"/>
    </source>
</evidence>
<proteinExistence type="predicted"/>
<reference evidence="1 2" key="1">
    <citation type="submission" date="2023-08" db="EMBL/GenBank/DDBJ databases">
        <title>A Necator americanus chromosomal reference genome.</title>
        <authorList>
            <person name="Ilik V."/>
            <person name="Petrzelkova K.J."/>
            <person name="Pardy F."/>
            <person name="Fuh T."/>
            <person name="Niatou-Singa F.S."/>
            <person name="Gouil Q."/>
            <person name="Baker L."/>
            <person name="Ritchie M.E."/>
            <person name="Jex A.R."/>
            <person name="Gazzola D."/>
            <person name="Li H."/>
            <person name="Toshio Fujiwara R."/>
            <person name="Zhan B."/>
            <person name="Aroian R.V."/>
            <person name="Pafco B."/>
            <person name="Schwarz E.M."/>
        </authorList>
    </citation>
    <scope>NUCLEOTIDE SEQUENCE [LARGE SCALE GENOMIC DNA]</scope>
    <source>
        <strain evidence="1 2">Aroian</strain>
        <tissue evidence="1">Whole animal</tissue>
    </source>
</reference>
<name>A0ABR1E1T4_NECAM</name>
<organism evidence="1 2">
    <name type="scientific">Necator americanus</name>
    <name type="common">Human hookworm</name>
    <dbReference type="NCBI Taxonomy" id="51031"/>
    <lineage>
        <taxon>Eukaryota</taxon>
        <taxon>Metazoa</taxon>
        <taxon>Ecdysozoa</taxon>
        <taxon>Nematoda</taxon>
        <taxon>Chromadorea</taxon>
        <taxon>Rhabditida</taxon>
        <taxon>Rhabditina</taxon>
        <taxon>Rhabditomorpha</taxon>
        <taxon>Strongyloidea</taxon>
        <taxon>Ancylostomatidae</taxon>
        <taxon>Bunostominae</taxon>
        <taxon>Necator</taxon>
    </lineage>
</organism>
<accession>A0ABR1E1T4</accession>
<sequence>MSEQPGFREGFSTIDHRHTVSKLIKVLRELYSEFAIGNSSFYKNIVIDMSRAVQRSDTTLPKITTLDIAVQKREWDDTGVIELSVDIAALKFQKMILVTCILSAILMSDVKAVNVDNLSIIPNLSCTTIFCKSGYKCVMLVPDDCVGCQPFPRCVQQECNTSCVLPCPFFSTCVLVSSPTTCCPKATCRRRQIFTISPPIPFTIEPPKVTAIVKPGGPVKQIP</sequence>
<keyword evidence="2" id="KW-1185">Reference proteome</keyword>
<comment type="caution">
    <text evidence="1">The sequence shown here is derived from an EMBL/GenBank/DDBJ whole genome shotgun (WGS) entry which is preliminary data.</text>
</comment>
<evidence type="ECO:0000313" key="2">
    <source>
        <dbReference type="Proteomes" id="UP001303046"/>
    </source>
</evidence>
<gene>
    <name evidence="1" type="primary">Necator_chrV.g19598</name>
    <name evidence="1" type="ORF">RB195_014806</name>
</gene>